<dbReference type="Proteomes" id="UP001158500">
    <property type="component" value="Unassembled WGS sequence"/>
</dbReference>
<proteinExistence type="predicted"/>
<name>A0AA42P5X1_STUST</name>
<dbReference type="AlphaFoldDB" id="A0AA42P5X1"/>
<dbReference type="RefSeq" id="WP_279640980.1">
    <property type="nucleotide sequence ID" value="NZ_JAOCAE010000001.1"/>
</dbReference>
<dbReference type="CDD" id="cd21631">
    <property type="entry name" value="RHH_CopG_NikR-like"/>
    <property type="match status" value="1"/>
</dbReference>
<dbReference type="EMBL" id="JAOCAE010000001">
    <property type="protein sequence ID" value="MDH1234503.1"/>
    <property type="molecule type" value="Genomic_DNA"/>
</dbReference>
<evidence type="ECO:0000313" key="2">
    <source>
        <dbReference type="Proteomes" id="UP001158500"/>
    </source>
</evidence>
<evidence type="ECO:0000313" key="1">
    <source>
        <dbReference type="EMBL" id="MDH1234503.1"/>
    </source>
</evidence>
<sequence>MSHDNRSRITIEQPGKPMLYQATDLPGWEMVGTVTRGEGDTGALVRNLTTGNYAQANAGSIRTLDQRKVRAAIDPAAKKLDGGKRVNVYLDEASLTRAAELGGGNVSEGIRKALAAY</sequence>
<organism evidence="1 2">
    <name type="scientific">Stutzerimonas stutzeri</name>
    <name type="common">Pseudomonas stutzeri</name>
    <dbReference type="NCBI Taxonomy" id="316"/>
    <lineage>
        <taxon>Bacteria</taxon>
        <taxon>Pseudomonadati</taxon>
        <taxon>Pseudomonadota</taxon>
        <taxon>Gammaproteobacteria</taxon>
        <taxon>Pseudomonadales</taxon>
        <taxon>Pseudomonadaceae</taxon>
        <taxon>Stutzerimonas</taxon>
    </lineage>
</organism>
<protein>
    <submittedName>
        <fullName evidence="1">Uncharacterized protein</fullName>
    </submittedName>
</protein>
<reference evidence="1" key="1">
    <citation type="submission" date="2022-09" db="EMBL/GenBank/DDBJ databases">
        <title>Intensive care unit water sources are persistently colonized with multi-drug resistant bacteria and are the site of extensive horizontal gene transfer of antibiotic resistance genes.</title>
        <authorList>
            <person name="Diorio-Toth L."/>
        </authorList>
    </citation>
    <scope>NUCLEOTIDE SEQUENCE</scope>
    <source>
        <strain evidence="1">GD03947</strain>
    </source>
</reference>
<comment type="caution">
    <text evidence="1">The sequence shown here is derived from an EMBL/GenBank/DDBJ whole genome shotgun (WGS) entry which is preliminary data.</text>
</comment>
<accession>A0AA42P5X1</accession>
<gene>
    <name evidence="1" type="ORF">N5C32_00435</name>
</gene>